<evidence type="ECO:0000313" key="4">
    <source>
        <dbReference type="Proteomes" id="UP000199615"/>
    </source>
</evidence>
<dbReference type="Pfam" id="PF01883">
    <property type="entry name" value="FeS_assembly_P"/>
    <property type="match status" value="1"/>
</dbReference>
<reference evidence="4" key="1">
    <citation type="submission" date="2016-10" db="EMBL/GenBank/DDBJ databases">
        <authorList>
            <person name="Varghese N."/>
            <person name="Submissions S."/>
        </authorList>
    </citation>
    <scope>NUCLEOTIDE SEQUENCE [LARGE SCALE GENOMIC DNA]</scope>
    <source>
        <strain evidence="4">DSM 123</strain>
    </source>
</reference>
<dbReference type="SUPFAM" id="SSF117916">
    <property type="entry name" value="Fe-S cluster assembly (FSCA) domain-like"/>
    <property type="match status" value="1"/>
</dbReference>
<dbReference type="Proteomes" id="UP000199615">
    <property type="component" value="Unassembled WGS sequence"/>
</dbReference>
<proteinExistence type="predicted"/>
<evidence type="ECO:0000256" key="1">
    <source>
        <dbReference type="SAM" id="MobiDB-lite"/>
    </source>
</evidence>
<name>A0A1H8XBH4_9BRAD</name>
<dbReference type="Gene3D" id="3.30.300.130">
    <property type="entry name" value="Fe-S cluster assembly (FSCA)"/>
    <property type="match status" value="1"/>
</dbReference>
<dbReference type="InterPro" id="IPR002744">
    <property type="entry name" value="MIP18-like"/>
</dbReference>
<keyword evidence="4" id="KW-1185">Reference proteome</keyword>
<evidence type="ECO:0000259" key="2">
    <source>
        <dbReference type="Pfam" id="PF01883"/>
    </source>
</evidence>
<dbReference type="AlphaFoldDB" id="A0A1H8XBH4"/>
<dbReference type="EMBL" id="FODT01000019">
    <property type="protein sequence ID" value="SEP37324.1"/>
    <property type="molecule type" value="Genomic_DNA"/>
</dbReference>
<feature type="region of interest" description="Disordered" evidence="1">
    <location>
        <begin position="1"/>
        <end position="28"/>
    </location>
</feature>
<dbReference type="RefSeq" id="WP_244526155.1">
    <property type="nucleotide sequence ID" value="NZ_FODT01000019.1"/>
</dbReference>
<evidence type="ECO:0000313" key="3">
    <source>
        <dbReference type="EMBL" id="SEP37324.1"/>
    </source>
</evidence>
<protein>
    <recommendedName>
        <fullName evidence="2">MIP18 family-like domain-containing protein</fullName>
    </recommendedName>
</protein>
<feature type="domain" description="MIP18 family-like" evidence="2">
    <location>
        <begin position="40"/>
        <end position="91"/>
    </location>
</feature>
<sequence>MSEAPVVLDSVGTTEDMGSAGTQYRRSDRPGSAAARYRLELGYNIVDLGLVYDVAIEDAVIANITITTTTRGCQTTNYLKDWARDAARACDKSCKKSPGRWDKFNGCYTA</sequence>
<dbReference type="InterPro" id="IPR034904">
    <property type="entry name" value="FSCA_dom_sf"/>
</dbReference>
<gene>
    <name evidence="3" type="ORF">SAMN05444123_11928</name>
</gene>
<accession>A0A1H8XBH4</accession>
<organism evidence="3 4">
    <name type="scientific">Rhodopseudomonas pseudopalustris</name>
    <dbReference type="NCBI Taxonomy" id="1513892"/>
    <lineage>
        <taxon>Bacteria</taxon>
        <taxon>Pseudomonadati</taxon>
        <taxon>Pseudomonadota</taxon>
        <taxon>Alphaproteobacteria</taxon>
        <taxon>Hyphomicrobiales</taxon>
        <taxon>Nitrobacteraceae</taxon>
        <taxon>Rhodopseudomonas</taxon>
    </lineage>
</organism>